<evidence type="ECO:0000313" key="7">
    <source>
        <dbReference type="Proteomes" id="UP001151582"/>
    </source>
</evidence>
<keyword evidence="7" id="KW-1185">Reference proteome</keyword>
<dbReference type="InterPro" id="IPR003864">
    <property type="entry name" value="CSC1/OSCA1-like_7TM"/>
</dbReference>
<dbReference type="AlphaFoldDB" id="A0A9W8E803"/>
<name>A0A9W8E803_9FUNG</name>
<dbReference type="InterPro" id="IPR027815">
    <property type="entry name" value="CSC1/OSCA1-like_cyt"/>
</dbReference>
<feature type="domain" description="CSC1/OSCA1-like cytosolic" evidence="5">
    <location>
        <begin position="4"/>
        <end position="128"/>
    </location>
</feature>
<comment type="caution">
    <text evidence="6">The sequence shown here is derived from an EMBL/GenBank/DDBJ whole genome shotgun (WGS) entry which is preliminary data.</text>
</comment>
<evidence type="ECO:0000259" key="3">
    <source>
        <dbReference type="Pfam" id="PF02714"/>
    </source>
</evidence>
<feature type="region of interest" description="Disordered" evidence="1">
    <location>
        <begin position="525"/>
        <end position="554"/>
    </location>
</feature>
<dbReference type="PANTHER" id="PTHR13018">
    <property type="entry name" value="PROBABLE MEMBRANE PROTEIN DUF221-RELATED"/>
    <property type="match status" value="1"/>
</dbReference>
<dbReference type="Pfam" id="PF02714">
    <property type="entry name" value="RSN1_7TM"/>
    <property type="match status" value="1"/>
</dbReference>
<dbReference type="EMBL" id="JANBQB010000597">
    <property type="protein sequence ID" value="KAJ1974861.1"/>
    <property type="molecule type" value="Genomic_DNA"/>
</dbReference>
<evidence type="ECO:0000256" key="1">
    <source>
        <dbReference type="SAM" id="MobiDB-lite"/>
    </source>
</evidence>
<organism evidence="6 7">
    <name type="scientific">Dimargaris verticillata</name>
    <dbReference type="NCBI Taxonomy" id="2761393"/>
    <lineage>
        <taxon>Eukaryota</taxon>
        <taxon>Fungi</taxon>
        <taxon>Fungi incertae sedis</taxon>
        <taxon>Zoopagomycota</taxon>
        <taxon>Kickxellomycotina</taxon>
        <taxon>Dimargaritomycetes</taxon>
        <taxon>Dimargaritales</taxon>
        <taxon>Dimargaritaceae</taxon>
        <taxon>Dimargaris</taxon>
    </lineage>
</organism>
<feature type="transmembrane region" description="Helical" evidence="2">
    <location>
        <begin position="185"/>
        <end position="213"/>
    </location>
</feature>
<feature type="transmembrane region" description="Helical" evidence="2">
    <location>
        <begin position="420"/>
        <end position="437"/>
    </location>
</feature>
<dbReference type="PANTHER" id="PTHR13018:SF139">
    <property type="entry name" value="PHOSPHATE METABOLISM PROTEIN 7"/>
    <property type="match status" value="1"/>
</dbReference>
<evidence type="ECO:0000313" key="6">
    <source>
        <dbReference type="EMBL" id="KAJ1974861.1"/>
    </source>
</evidence>
<keyword evidence="2" id="KW-0472">Membrane</keyword>
<dbReference type="InterPro" id="IPR045122">
    <property type="entry name" value="Csc1-like"/>
</dbReference>
<feature type="transmembrane region" description="Helical" evidence="2">
    <location>
        <begin position="389"/>
        <end position="413"/>
    </location>
</feature>
<dbReference type="Pfam" id="PF12621">
    <property type="entry name" value="PHM7_ext"/>
    <property type="match status" value="1"/>
</dbReference>
<evidence type="ECO:0000256" key="2">
    <source>
        <dbReference type="SAM" id="Phobius"/>
    </source>
</evidence>
<dbReference type="Proteomes" id="UP001151582">
    <property type="component" value="Unassembled WGS sequence"/>
</dbReference>
<gene>
    <name evidence="6" type="primary">PHM7_1</name>
    <name evidence="6" type="ORF">H4R34_004554</name>
</gene>
<feature type="domain" description="10TM putative phosphate transporter extracellular tail" evidence="4">
    <location>
        <begin position="592"/>
        <end position="658"/>
    </location>
</feature>
<feature type="compositionally biased region" description="Polar residues" evidence="1">
    <location>
        <begin position="532"/>
        <end position="546"/>
    </location>
</feature>
<keyword evidence="2" id="KW-0812">Transmembrane</keyword>
<proteinExistence type="predicted"/>
<feature type="transmembrane region" description="Helical" evidence="2">
    <location>
        <begin position="339"/>
        <end position="369"/>
    </location>
</feature>
<evidence type="ECO:0000259" key="5">
    <source>
        <dbReference type="Pfam" id="PF14703"/>
    </source>
</evidence>
<evidence type="ECO:0000259" key="4">
    <source>
        <dbReference type="Pfam" id="PF12621"/>
    </source>
</evidence>
<feature type="domain" description="CSC1/OSCA1-like 7TM region" evidence="3">
    <location>
        <begin position="139"/>
        <end position="411"/>
    </location>
</feature>
<dbReference type="GO" id="GO:0005227">
    <property type="term" value="F:calcium-activated cation channel activity"/>
    <property type="evidence" value="ECO:0007669"/>
    <property type="project" value="InterPro"/>
</dbReference>
<dbReference type="GO" id="GO:0005886">
    <property type="term" value="C:plasma membrane"/>
    <property type="evidence" value="ECO:0007669"/>
    <property type="project" value="TreeGrafter"/>
</dbReference>
<feature type="transmembrane region" description="Helical" evidence="2">
    <location>
        <begin position="234"/>
        <end position="255"/>
    </location>
</feature>
<dbReference type="InterPro" id="IPR022257">
    <property type="entry name" value="PHM7_ext"/>
</dbReference>
<feature type="transmembrane region" description="Helical" evidence="2">
    <location>
        <begin position="141"/>
        <end position="165"/>
    </location>
</feature>
<keyword evidence="2" id="KW-1133">Transmembrane helix</keyword>
<sequence>MERDSTALASEKALTKYVVSAAKLSKTDSPAAATKPLPRPTHRTGFLGLWGNKVDSMTAYAEQLHTLNAQIEDEQSNARKCPRVGSAFVLFHSQAAAHMAYQALLSDIPMYMSARHLEIDPSDVIWENLAMSPYFRNVRQALSIAITIALVVFWGIPSALVSSIASLDTLGKYPVFKEIYKLPEIIIGVIQGILPAIALAVLMMLLPMVLRFLCRFEGMIKRTDIELSVMHRYFFFQVVNVFLIVTLTKGALAAVRDIIDNPQSIAYSLAKTIPGANVFFITYIMLQALSGATKELLMVVPLILKRLKAQFLASSPRNLVNVYRLEELKWGTTTPKHTLIFVIGLCYSTIAPVILIFVEVYFALFYLVYRYQMLHVFDLETFDAGGLTFPRVVTHVFAGMYLFELTFLGLMALHKSPARIVIMAVVLALTIVANVYVNKVYGRMFEVLPVTLYEQAASTEEVAGASATEPLLASCEGNPAMAEQPLALRRDSLTQGSDLFKSSQGMEGGRSDLVSLVDGASTKPLTTPGLARSSSSLGTSAANPSDNVAHPAASRSSHTWLRRLLVGSYAPDLVQARPGSASMMRLQISDPLIGVAYLHPALTTPTTTAVWVPRDDTTLAAPALQEFTTTAEQRAVVVTDHAFLNDKGRVQVDTMDPPTYRDVMQASV</sequence>
<accession>A0A9W8E803</accession>
<reference evidence="6" key="1">
    <citation type="submission" date="2022-07" db="EMBL/GenBank/DDBJ databases">
        <title>Phylogenomic reconstructions and comparative analyses of Kickxellomycotina fungi.</title>
        <authorList>
            <person name="Reynolds N.K."/>
            <person name="Stajich J.E."/>
            <person name="Barry K."/>
            <person name="Grigoriev I.V."/>
            <person name="Crous P."/>
            <person name="Smith M.E."/>
        </authorList>
    </citation>
    <scope>NUCLEOTIDE SEQUENCE</scope>
    <source>
        <strain evidence="6">RSA 567</strain>
    </source>
</reference>
<dbReference type="OrthoDB" id="1076608at2759"/>
<protein>
    <submittedName>
        <fullName evidence="6">Phosphate metabolism protein 7</fullName>
    </submittedName>
</protein>
<dbReference type="Pfam" id="PF14703">
    <property type="entry name" value="PHM7_cyt"/>
    <property type="match status" value="1"/>
</dbReference>